<reference evidence="1" key="1">
    <citation type="journal article" date="2020" name="mSystems">
        <title>Genome- and Community-Level Interaction Insights into Carbon Utilization and Element Cycling Functions of Hydrothermarchaeota in Hydrothermal Sediment.</title>
        <authorList>
            <person name="Zhou Z."/>
            <person name="Liu Y."/>
            <person name="Xu W."/>
            <person name="Pan J."/>
            <person name="Luo Z.H."/>
            <person name="Li M."/>
        </authorList>
    </citation>
    <scope>NUCLEOTIDE SEQUENCE [LARGE SCALE GENOMIC DNA]</scope>
    <source>
        <strain evidence="1">SpSt-961</strain>
    </source>
</reference>
<comment type="caution">
    <text evidence="1">The sequence shown here is derived from an EMBL/GenBank/DDBJ whole genome shotgun (WGS) entry which is preliminary data.</text>
</comment>
<sequence>MPERQKIKRGINLKKIPDYMKVMPKDWVGYDDLDIDDAVTEEQRLGISLHHIYRELSKPMLTAKDIKHLTGLSYRNLNEWERRNIKIGGRIGIGDHSWRLFSIEDAIYFILLLKLKGLGIPISKNAELIERLKKKNWILEVLGSFSVDEDIVLITDFDQIFEILLAGHEYRYLEIIKTSKNPLVVIRLNDLIMEILNKIHRDNLKIKIDKGNKVSFLINGKWYSVDKRVDSDVPIQL</sequence>
<accession>A0A7V3RH49</accession>
<name>A0A7V3RH49_UNCW3</name>
<evidence type="ECO:0008006" key="2">
    <source>
        <dbReference type="Google" id="ProtNLM"/>
    </source>
</evidence>
<dbReference type="AlphaFoldDB" id="A0A7V3RH49"/>
<dbReference type="Gene3D" id="1.10.1660.10">
    <property type="match status" value="1"/>
</dbReference>
<organism evidence="1">
    <name type="scientific">candidate division WOR-3 bacterium</name>
    <dbReference type="NCBI Taxonomy" id="2052148"/>
    <lineage>
        <taxon>Bacteria</taxon>
        <taxon>Bacteria division WOR-3</taxon>
    </lineage>
</organism>
<protein>
    <recommendedName>
        <fullName evidence="2">HTH merR-type domain-containing protein</fullName>
    </recommendedName>
</protein>
<evidence type="ECO:0000313" key="1">
    <source>
        <dbReference type="EMBL" id="HGE78108.1"/>
    </source>
</evidence>
<dbReference type="EMBL" id="DTOZ01000097">
    <property type="protein sequence ID" value="HGE78108.1"/>
    <property type="molecule type" value="Genomic_DNA"/>
</dbReference>
<gene>
    <name evidence="1" type="ORF">ENX68_03800</name>
</gene>
<proteinExistence type="predicted"/>